<dbReference type="Gene3D" id="3.30.70.1280">
    <property type="entry name" value="SP0830-like domains"/>
    <property type="match status" value="1"/>
</dbReference>
<name>A0A857MMI3_9BACT</name>
<evidence type="ECO:0000313" key="2">
    <source>
        <dbReference type="Proteomes" id="UP001059824"/>
    </source>
</evidence>
<sequence length="178" mass="19846">MTYLALLRGINVGGNNKVAMSELRACFEEAGFTRVSTYINSGNIFFDSDKTDLIELVEQCEAMIEKRFGFAVVVTVIAQADYEDALRHAPTWWANGTDKTRNDALFVIPPTTAQEVIAELTKKTSVVDKLALYGQVVFWTLPMAEYNKSVVPKMIGTSIYKRVTMRSSTTAKKLLGLF</sequence>
<keyword evidence="2" id="KW-1185">Reference proteome</keyword>
<dbReference type="SUPFAM" id="SSF160379">
    <property type="entry name" value="SP0830-like"/>
    <property type="match status" value="1"/>
</dbReference>
<dbReference type="Pfam" id="PF08002">
    <property type="entry name" value="DUF1697"/>
    <property type="match status" value="1"/>
</dbReference>
<gene>
    <name evidence="1" type="ORF">GII36_04225</name>
</gene>
<dbReference type="PIRSF" id="PIRSF008502">
    <property type="entry name" value="UCP008502"/>
    <property type="match status" value="1"/>
</dbReference>
<reference evidence="1" key="1">
    <citation type="journal article" date="2021" name="Nat. Microbiol.">
        <title>Cocultivation of an ultrasmall environmental parasitic bacterium with lytic ability against bacteria associated with wastewater foams.</title>
        <authorList>
            <person name="Batinovic S."/>
            <person name="Rose J.J.A."/>
            <person name="Ratcliffe J."/>
            <person name="Seviour R.J."/>
            <person name="Petrovski S."/>
        </authorList>
    </citation>
    <scope>NUCLEOTIDE SEQUENCE</scope>
    <source>
        <strain evidence="1">JR1</strain>
    </source>
</reference>
<dbReference type="Proteomes" id="UP001059824">
    <property type="component" value="Chromosome"/>
</dbReference>
<accession>A0A857MMI3</accession>
<dbReference type="InterPro" id="IPR012545">
    <property type="entry name" value="DUF1697"/>
</dbReference>
<dbReference type="KEGG" id="mama:GII36_04225"/>
<dbReference type="AlphaFoldDB" id="A0A857MMI3"/>
<organism evidence="1 2">
    <name type="scientific">Candidatus Mycosynbacter amalyticus</name>
    <dbReference type="NCBI Taxonomy" id="2665156"/>
    <lineage>
        <taxon>Bacteria</taxon>
        <taxon>Candidatus Saccharimonadota</taxon>
        <taxon>Candidatus Saccharimonadota incertae sedis</taxon>
        <taxon>Candidatus Mycosynbacter</taxon>
    </lineage>
</organism>
<proteinExistence type="predicted"/>
<dbReference type="Gene3D" id="3.30.70.1260">
    <property type="entry name" value="bacterial protein sp0830 like"/>
    <property type="match status" value="1"/>
</dbReference>
<dbReference type="RefSeq" id="WP_260762800.1">
    <property type="nucleotide sequence ID" value="NZ_CP045921.1"/>
</dbReference>
<evidence type="ECO:0000313" key="1">
    <source>
        <dbReference type="EMBL" id="QHN43035.1"/>
    </source>
</evidence>
<dbReference type="PANTHER" id="PTHR36439">
    <property type="entry name" value="BLL4334 PROTEIN"/>
    <property type="match status" value="1"/>
</dbReference>
<dbReference type="EMBL" id="CP045921">
    <property type="protein sequence ID" value="QHN43035.1"/>
    <property type="molecule type" value="Genomic_DNA"/>
</dbReference>
<dbReference type="PANTHER" id="PTHR36439:SF1">
    <property type="entry name" value="DUF1697 DOMAIN-CONTAINING PROTEIN"/>
    <property type="match status" value="1"/>
</dbReference>
<protein>
    <submittedName>
        <fullName evidence="1">DUF1697 domain-containing protein</fullName>
    </submittedName>
</protein>